<keyword evidence="2" id="KW-0472">Membrane</keyword>
<reference evidence="4" key="2">
    <citation type="submission" date="2025-09" db="UniProtKB">
        <authorList>
            <consortium name="Ensembl"/>
        </authorList>
    </citation>
    <scope>IDENTIFICATION</scope>
</reference>
<keyword evidence="1 2" id="KW-1015">Disulfide bond</keyword>
<feature type="chain" id="PRO_5025710754" description="Zona pellucida sperm-binding protein 3" evidence="2">
    <location>
        <begin position="22"/>
        <end position="329"/>
    </location>
</feature>
<evidence type="ECO:0000256" key="1">
    <source>
        <dbReference type="ARBA" id="ARBA00023157"/>
    </source>
</evidence>
<dbReference type="GO" id="GO:2000344">
    <property type="term" value="P:positive regulation of acrosome reaction"/>
    <property type="evidence" value="ECO:0007669"/>
    <property type="project" value="UniProtKB-UniRule"/>
</dbReference>
<comment type="subcellular location">
    <subcellularLocation>
        <location evidence="2">Zona pellucida</location>
    </subcellularLocation>
    <subcellularLocation>
        <location evidence="2">Cell membrane</location>
        <topology evidence="2">Single-pass type I membrane protein</topology>
    </subcellularLocation>
</comment>
<feature type="signal peptide" evidence="2">
    <location>
        <begin position="1"/>
        <end position="21"/>
    </location>
</feature>
<dbReference type="Pfam" id="PF00100">
    <property type="entry name" value="Zona_pellucida"/>
    <property type="match status" value="1"/>
</dbReference>
<comment type="similarity">
    <text evidence="2">Belongs to the ZP domain family. ZPC subfamily.</text>
</comment>
<evidence type="ECO:0000313" key="4">
    <source>
        <dbReference type="Ensembl" id="ENSSRHP00000037615.1"/>
    </source>
</evidence>
<keyword evidence="2" id="KW-0732">Signal</keyword>
<keyword evidence="2" id="KW-0964">Secreted</keyword>
<dbReference type="PANTHER" id="PTHR11576">
    <property type="entry name" value="ZONA PELLUCIDA SPERM-BINDING PROTEIN 3"/>
    <property type="match status" value="1"/>
</dbReference>
<proteinExistence type="inferred from homology"/>
<dbReference type="GO" id="GO:0005886">
    <property type="term" value="C:plasma membrane"/>
    <property type="evidence" value="ECO:0007669"/>
    <property type="project" value="UniProtKB-SubCell"/>
</dbReference>
<dbReference type="GO" id="GO:0007339">
    <property type="term" value="P:binding of sperm to zona pellucida"/>
    <property type="evidence" value="ECO:0007669"/>
    <property type="project" value="UniProtKB-UniRule"/>
</dbReference>
<dbReference type="Gene3D" id="2.60.40.3210">
    <property type="entry name" value="Zona pellucida, ZP-N domain"/>
    <property type="match status" value="1"/>
</dbReference>
<dbReference type="GO" id="GO:0035804">
    <property type="term" value="F:structural constituent of egg coat"/>
    <property type="evidence" value="ECO:0007669"/>
    <property type="project" value="UniProtKB-UniRule"/>
</dbReference>
<dbReference type="SMART" id="SM00241">
    <property type="entry name" value="ZP"/>
    <property type="match status" value="1"/>
</dbReference>
<keyword evidence="2" id="KW-0165">Cleavage on pair of basic residues</keyword>
<evidence type="ECO:0000313" key="5">
    <source>
        <dbReference type="Proteomes" id="UP000472270"/>
    </source>
</evidence>
<name>A0A673I9Z0_9TELE</name>
<feature type="domain" description="ZP" evidence="3">
    <location>
        <begin position="41"/>
        <end position="288"/>
    </location>
</feature>
<dbReference type="Ensembl" id="ENSSRHT00000038698.1">
    <property type="protein sequence ID" value="ENSSRHP00000037615.1"/>
    <property type="gene ID" value="ENSSRHG00000019240.1"/>
</dbReference>
<organism evidence="4 5">
    <name type="scientific">Sinocyclocheilus rhinocerous</name>
    <dbReference type="NCBI Taxonomy" id="307959"/>
    <lineage>
        <taxon>Eukaryota</taxon>
        <taxon>Metazoa</taxon>
        <taxon>Chordata</taxon>
        <taxon>Craniata</taxon>
        <taxon>Vertebrata</taxon>
        <taxon>Euteleostomi</taxon>
        <taxon>Actinopterygii</taxon>
        <taxon>Neopterygii</taxon>
        <taxon>Teleostei</taxon>
        <taxon>Ostariophysi</taxon>
        <taxon>Cypriniformes</taxon>
        <taxon>Cyprinidae</taxon>
        <taxon>Cyprininae</taxon>
        <taxon>Sinocyclocheilus</taxon>
    </lineage>
</organism>
<dbReference type="Proteomes" id="UP000472270">
    <property type="component" value="Unassembled WGS sequence"/>
</dbReference>
<evidence type="ECO:0000259" key="3">
    <source>
        <dbReference type="PROSITE" id="PS51034"/>
    </source>
</evidence>
<dbReference type="GO" id="GO:0035805">
    <property type="term" value="C:egg coat"/>
    <property type="evidence" value="ECO:0007669"/>
    <property type="project" value="UniProtKB-SubCell"/>
</dbReference>
<keyword evidence="2" id="KW-0272">Extracellular matrix</keyword>
<comment type="function">
    <text evidence="2">Component of the zona pellucida, an extracellular matrix surrounding oocytes which mediates sperm binding, induction of the acrosome reaction and prevents post-fertilization polyspermy. The zona pellucida is composed of 3 to 4 glycoproteins, ZP1, ZP2, ZP3, and ZP4. ZP3 is essential for sperm binding and zona matrix formation.</text>
</comment>
<accession>A0A673I9Z0</accession>
<dbReference type="InterPro" id="IPR001507">
    <property type="entry name" value="ZP_dom"/>
</dbReference>
<sequence length="329" mass="36283">MGLRQCVLGLLVLAAFDHVYSARPTPPGLQQPQLSGSVAVQCWENGVHVEVKQDFFGTGQLLEPSLSLGGCGVVNSDAAARVLIFQSELQKCGSQLLVCILAFNHVVNLLIAKVLPLMAAFRSSALLGLVSLIFLLTIPHRFSMGFRSGEFVCVFLHLKDDWMFERPSNVFFLGDILNIQASVKQYNHVPLHIFVDNCVATTGPDVNSAPMYSFIGNHGCLTDANYAGTMSNFLPRVQDDELQFQLEAFRFQQENSGAIYITCLLKASAAMVQVDINHKACSFRVCGCCDTSCGLRTDGVFQWEGRAQVGPLQVWENQHQAKHVIFDFF</sequence>
<protein>
    <recommendedName>
        <fullName evidence="2">Zona pellucida sperm-binding protein 3</fullName>
    </recommendedName>
</protein>
<dbReference type="Gene3D" id="2.60.40.4100">
    <property type="entry name" value="Zona pellucida, ZP-C domain"/>
    <property type="match status" value="1"/>
</dbReference>
<dbReference type="GO" id="GO:0032190">
    <property type="term" value="F:acrosin binding"/>
    <property type="evidence" value="ECO:0007669"/>
    <property type="project" value="TreeGrafter"/>
</dbReference>
<dbReference type="PANTHER" id="PTHR11576:SF2">
    <property type="entry name" value="ZONA PELLUCIDA SPERM-BINDING PROTEIN 3"/>
    <property type="match status" value="1"/>
</dbReference>
<dbReference type="PROSITE" id="PS51034">
    <property type="entry name" value="ZP_2"/>
    <property type="match status" value="1"/>
</dbReference>
<comment type="PTM">
    <text evidence="2">Proteolytically cleaved before the transmembrane segment to yield the secreted ectodomain incorporated in the zona pellucida.</text>
</comment>
<keyword evidence="2" id="KW-1003">Cell membrane</keyword>
<evidence type="ECO:0000256" key="2">
    <source>
        <dbReference type="RuleBase" id="RU367066"/>
    </source>
</evidence>
<dbReference type="InterPro" id="IPR055355">
    <property type="entry name" value="ZP-C"/>
</dbReference>
<dbReference type="GO" id="GO:0035803">
    <property type="term" value="P:egg coat formation"/>
    <property type="evidence" value="ECO:0007669"/>
    <property type="project" value="UniProtKB-UniRule"/>
</dbReference>
<reference evidence="4" key="1">
    <citation type="submission" date="2025-08" db="UniProtKB">
        <authorList>
            <consortium name="Ensembl"/>
        </authorList>
    </citation>
    <scope>IDENTIFICATION</scope>
</reference>
<dbReference type="FunFam" id="2.60.40.4100:FF:000002">
    <property type="entry name" value="Zona pellucida sperm-binding protein 3"/>
    <property type="match status" value="1"/>
</dbReference>
<keyword evidence="5" id="KW-1185">Reference proteome</keyword>
<dbReference type="InterPro" id="IPR042235">
    <property type="entry name" value="ZP-C_dom"/>
</dbReference>
<comment type="domain">
    <text evidence="2">The ZP domain is involved in the polymerization of the ZP proteins to form the zona pellucida.</text>
</comment>
<dbReference type="AlphaFoldDB" id="A0A673I9Z0"/>